<organism evidence="2 3">
    <name type="scientific">Maridesulfovibrio ferrireducens</name>
    <dbReference type="NCBI Taxonomy" id="246191"/>
    <lineage>
        <taxon>Bacteria</taxon>
        <taxon>Pseudomonadati</taxon>
        <taxon>Thermodesulfobacteriota</taxon>
        <taxon>Desulfovibrionia</taxon>
        <taxon>Desulfovibrionales</taxon>
        <taxon>Desulfovibrionaceae</taxon>
        <taxon>Maridesulfovibrio</taxon>
    </lineage>
</organism>
<dbReference type="RefSeq" id="WP_244512233.1">
    <property type="nucleotide sequence ID" value="NZ_FNGA01000002.1"/>
</dbReference>
<evidence type="ECO:0000259" key="1">
    <source>
        <dbReference type="Pfam" id="PF13524"/>
    </source>
</evidence>
<dbReference type="AlphaFoldDB" id="A0A1G9G288"/>
<dbReference type="Pfam" id="PF13524">
    <property type="entry name" value="Glyco_trans_1_2"/>
    <property type="match status" value="1"/>
</dbReference>
<feature type="domain" description="Spore protein YkvP/CgeB glycosyl transferase-like" evidence="1">
    <location>
        <begin position="168"/>
        <end position="278"/>
    </location>
</feature>
<dbReference type="SUPFAM" id="SSF53756">
    <property type="entry name" value="UDP-Glycosyltransferase/glycogen phosphorylase"/>
    <property type="match status" value="1"/>
</dbReference>
<dbReference type="STRING" id="246191.SAMN05660337_1803"/>
<keyword evidence="2" id="KW-0808">Transferase</keyword>
<protein>
    <submittedName>
        <fullName evidence="2">Glycosyl transferases group 1</fullName>
    </submittedName>
</protein>
<dbReference type="InterPro" id="IPR055259">
    <property type="entry name" value="YkvP/CgeB_Glyco_trans-like"/>
</dbReference>
<dbReference type="Gene3D" id="3.40.50.2000">
    <property type="entry name" value="Glycogen Phosphorylase B"/>
    <property type="match status" value="1"/>
</dbReference>
<gene>
    <name evidence="2" type="ORF">SAMN05660337_1803</name>
</gene>
<sequence length="331" mass="37679">MNKENTKIIAWIGNTFFRTGMDQLGYKTIHIPIRGQQVFTWKDIVEKSGCIPDMVVYADRSIAPPLAGVESFPCLTIFYCIDTHIHSWYPLYAQGFDICLVSLKDHLNRFTPRLPDSRLLWFPPVVMNNDVPLTMEKEWDLLFVGKVDPDLTPERMKFLDEVAKLVPGLHITQGEYRKLFPKARVVLNIAERGDLNFRVFEALACGSCLLTPYIEHGLNDIFTDGVHLTTYEAGNAADLVNKLEQLLANKELREKIARQGNELIESSHRIIHRAETLQAVISGMDVNKAVSTRLAANPIIRKNFMKSIYLHWAEAISDPLLKQVYLQAAKN</sequence>
<dbReference type="GO" id="GO:0016740">
    <property type="term" value="F:transferase activity"/>
    <property type="evidence" value="ECO:0007669"/>
    <property type="project" value="UniProtKB-KW"/>
</dbReference>
<proteinExistence type="predicted"/>
<dbReference type="EMBL" id="FNGA01000002">
    <property type="protein sequence ID" value="SDK94751.1"/>
    <property type="molecule type" value="Genomic_DNA"/>
</dbReference>
<dbReference type="Proteomes" id="UP000199053">
    <property type="component" value="Unassembled WGS sequence"/>
</dbReference>
<accession>A0A1G9G288</accession>
<reference evidence="3" key="1">
    <citation type="submission" date="2016-10" db="EMBL/GenBank/DDBJ databases">
        <authorList>
            <person name="Varghese N."/>
            <person name="Submissions S."/>
        </authorList>
    </citation>
    <scope>NUCLEOTIDE SEQUENCE [LARGE SCALE GENOMIC DNA]</scope>
    <source>
        <strain evidence="3">DSM 16995</strain>
    </source>
</reference>
<evidence type="ECO:0000313" key="3">
    <source>
        <dbReference type="Proteomes" id="UP000199053"/>
    </source>
</evidence>
<evidence type="ECO:0000313" key="2">
    <source>
        <dbReference type="EMBL" id="SDK94751.1"/>
    </source>
</evidence>
<name>A0A1G9G288_9BACT</name>
<keyword evidence="3" id="KW-1185">Reference proteome</keyword>